<feature type="region of interest" description="Disordered" evidence="1">
    <location>
        <begin position="96"/>
        <end position="141"/>
    </location>
</feature>
<dbReference type="AlphaFoldDB" id="A0A3M0KUR4"/>
<name>A0A3M0KUR4_HIRRU</name>
<feature type="region of interest" description="Disordered" evidence="1">
    <location>
        <begin position="169"/>
        <end position="203"/>
    </location>
</feature>
<evidence type="ECO:0000313" key="3">
    <source>
        <dbReference type="Proteomes" id="UP000269221"/>
    </source>
</evidence>
<evidence type="ECO:0000313" key="2">
    <source>
        <dbReference type="EMBL" id="RMC16666.1"/>
    </source>
</evidence>
<gene>
    <name evidence="2" type="ORF">DUI87_06605</name>
</gene>
<feature type="region of interest" description="Disordered" evidence="1">
    <location>
        <begin position="20"/>
        <end position="48"/>
    </location>
</feature>
<sequence>MKEGEIVTTLQKGGSIIPEATGTAHLPAESTAEAVPETGEGAEAGPGVGTMLVTAGVSRPRVMTPQAAGHGSIAGLGTWLLKLLVMGSMLQGMNRMSQSTSGGVSAVSGHNGIPPGSPGQQEGDLGGGPAVLGDKHREKSRGGGIAMRNILQDLNRMSLIPQGGVSTISRHSGIPPGNPRQQGGDLVDPGEHPTALRGTGKASTPYQEGYYSLSCYLCQKLYCLTPKLFLLTIPKIKPIPTIELGA</sequence>
<dbReference type="OrthoDB" id="10493348at2759"/>
<protein>
    <submittedName>
        <fullName evidence="2">Uncharacterized protein</fullName>
    </submittedName>
</protein>
<feature type="compositionally biased region" description="Low complexity" evidence="1">
    <location>
        <begin position="31"/>
        <end position="41"/>
    </location>
</feature>
<accession>A0A3M0KUR4</accession>
<keyword evidence="3" id="KW-1185">Reference proteome</keyword>
<dbReference type="Proteomes" id="UP000269221">
    <property type="component" value="Unassembled WGS sequence"/>
</dbReference>
<evidence type="ECO:0000256" key="1">
    <source>
        <dbReference type="SAM" id="MobiDB-lite"/>
    </source>
</evidence>
<reference evidence="2 3" key="1">
    <citation type="submission" date="2018-07" db="EMBL/GenBank/DDBJ databases">
        <title>A high quality draft genome assembly of the barn swallow (H. rustica rustica).</title>
        <authorList>
            <person name="Formenti G."/>
            <person name="Chiara M."/>
            <person name="Poveda L."/>
            <person name="Francoijs K.-J."/>
            <person name="Bonisoli-Alquati A."/>
            <person name="Canova L."/>
            <person name="Gianfranceschi L."/>
            <person name="Horner D.S."/>
            <person name="Saino N."/>
        </authorList>
    </citation>
    <scope>NUCLEOTIDE SEQUENCE [LARGE SCALE GENOMIC DNA]</scope>
    <source>
        <strain evidence="2">Chelidonia</strain>
        <tissue evidence="2">Blood</tissue>
    </source>
</reference>
<organism evidence="2 3">
    <name type="scientific">Hirundo rustica rustica</name>
    <dbReference type="NCBI Taxonomy" id="333673"/>
    <lineage>
        <taxon>Eukaryota</taxon>
        <taxon>Metazoa</taxon>
        <taxon>Chordata</taxon>
        <taxon>Craniata</taxon>
        <taxon>Vertebrata</taxon>
        <taxon>Euteleostomi</taxon>
        <taxon>Archelosauria</taxon>
        <taxon>Archosauria</taxon>
        <taxon>Dinosauria</taxon>
        <taxon>Saurischia</taxon>
        <taxon>Theropoda</taxon>
        <taxon>Coelurosauria</taxon>
        <taxon>Aves</taxon>
        <taxon>Neognathae</taxon>
        <taxon>Neoaves</taxon>
        <taxon>Telluraves</taxon>
        <taxon>Australaves</taxon>
        <taxon>Passeriformes</taxon>
        <taxon>Sylvioidea</taxon>
        <taxon>Hirundinidae</taxon>
        <taxon>Hirundo</taxon>
    </lineage>
</organism>
<dbReference type="EMBL" id="QRBI01000102">
    <property type="protein sequence ID" value="RMC16666.1"/>
    <property type="molecule type" value="Genomic_DNA"/>
</dbReference>
<comment type="caution">
    <text evidence="2">The sequence shown here is derived from an EMBL/GenBank/DDBJ whole genome shotgun (WGS) entry which is preliminary data.</text>
</comment>
<proteinExistence type="predicted"/>